<feature type="transmembrane region" description="Helical" evidence="5">
    <location>
        <begin position="92"/>
        <end position="116"/>
    </location>
</feature>
<dbReference type="Proteomes" id="UP001595923">
    <property type="component" value="Unassembled WGS sequence"/>
</dbReference>
<dbReference type="Gene3D" id="1.20.1250.20">
    <property type="entry name" value="MFS general substrate transporter like domains"/>
    <property type="match status" value="1"/>
</dbReference>
<feature type="transmembrane region" description="Helical" evidence="5">
    <location>
        <begin position="209"/>
        <end position="232"/>
    </location>
</feature>
<gene>
    <name evidence="7" type="ORF">ACFO4E_20305</name>
</gene>
<dbReference type="PANTHER" id="PTHR23526:SF4">
    <property type="entry name" value="INTEGRAL MEMBRANE TRANSPORT PROTEIN"/>
    <property type="match status" value="1"/>
</dbReference>
<feature type="transmembrane region" description="Helical" evidence="5">
    <location>
        <begin position="157"/>
        <end position="177"/>
    </location>
</feature>
<evidence type="ECO:0000259" key="6">
    <source>
        <dbReference type="PROSITE" id="PS50850"/>
    </source>
</evidence>
<comment type="subcellular location">
    <subcellularLocation>
        <location evidence="1">Cell membrane</location>
        <topology evidence="1">Multi-pass membrane protein</topology>
    </subcellularLocation>
</comment>
<feature type="transmembrane region" description="Helical" evidence="5">
    <location>
        <begin position="238"/>
        <end position="262"/>
    </location>
</feature>
<dbReference type="InterPro" id="IPR020846">
    <property type="entry name" value="MFS_dom"/>
</dbReference>
<evidence type="ECO:0000256" key="4">
    <source>
        <dbReference type="ARBA" id="ARBA00023136"/>
    </source>
</evidence>
<dbReference type="PANTHER" id="PTHR23526">
    <property type="entry name" value="INTEGRAL MEMBRANE TRANSPORT PROTEIN-RELATED"/>
    <property type="match status" value="1"/>
</dbReference>
<protein>
    <submittedName>
        <fullName evidence="7">MFS transporter</fullName>
    </submittedName>
</protein>
<organism evidence="7 8">
    <name type="scientific">Nocardiopsis mangrovi</name>
    <dbReference type="NCBI Taxonomy" id="1179818"/>
    <lineage>
        <taxon>Bacteria</taxon>
        <taxon>Bacillati</taxon>
        <taxon>Actinomycetota</taxon>
        <taxon>Actinomycetes</taxon>
        <taxon>Streptosporangiales</taxon>
        <taxon>Nocardiopsidaceae</taxon>
        <taxon>Nocardiopsis</taxon>
    </lineage>
</organism>
<dbReference type="InterPro" id="IPR011701">
    <property type="entry name" value="MFS"/>
</dbReference>
<keyword evidence="4 5" id="KW-0472">Membrane</keyword>
<reference evidence="8" key="1">
    <citation type="journal article" date="2019" name="Int. J. Syst. Evol. Microbiol.">
        <title>The Global Catalogue of Microorganisms (GCM) 10K type strain sequencing project: providing services to taxonomists for standard genome sequencing and annotation.</title>
        <authorList>
            <consortium name="The Broad Institute Genomics Platform"/>
            <consortium name="The Broad Institute Genome Sequencing Center for Infectious Disease"/>
            <person name="Wu L."/>
            <person name="Ma J."/>
        </authorList>
    </citation>
    <scope>NUCLEOTIDE SEQUENCE [LARGE SCALE GENOMIC DNA]</scope>
    <source>
        <strain evidence="8">XZYJ18</strain>
    </source>
</reference>
<accession>A0ABV9E1X3</accession>
<keyword evidence="3 5" id="KW-1133">Transmembrane helix</keyword>
<feature type="transmembrane region" description="Helical" evidence="5">
    <location>
        <begin position="35"/>
        <end position="57"/>
    </location>
</feature>
<evidence type="ECO:0000256" key="2">
    <source>
        <dbReference type="ARBA" id="ARBA00022692"/>
    </source>
</evidence>
<dbReference type="InterPro" id="IPR052528">
    <property type="entry name" value="Sugar_transport-like"/>
</dbReference>
<keyword evidence="8" id="KW-1185">Reference proteome</keyword>
<evidence type="ECO:0000256" key="5">
    <source>
        <dbReference type="SAM" id="Phobius"/>
    </source>
</evidence>
<comment type="caution">
    <text evidence="7">The sequence shown here is derived from an EMBL/GenBank/DDBJ whole genome shotgun (WGS) entry which is preliminary data.</text>
</comment>
<evidence type="ECO:0000313" key="7">
    <source>
        <dbReference type="EMBL" id="MFC4564210.1"/>
    </source>
</evidence>
<evidence type="ECO:0000256" key="3">
    <source>
        <dbReference type="ARBA" id="ARBA00022989"/>
    </source>
</evidence>
<proteinExistence type="predicted"/>
<evidence type="ECO:0000313" key="8">
    <source>
        <dbReference type="Proteomes" id="UP001595923"/>
    </source>
</evidence>
<dbReference type="SUPFAM" id="SSF103473">
    <property type="entry name" value="MFS general substrate transporter"/>
    <property type="match status" value="1"/>
</dbReference>
<dbReference type="RefSeq" id="WP_378577110.1">
    <property type="nucleotide sequence ID" value="NZ_JBHSFQ010000022.1"/>
</dbReference>
<feature type="transmembrane region" description="Helical" evidence="5">
    <location>
        <begin position="274"/>
        <end position="307"/>
    </location>
</feature>
<dbReference type="InterPro" id="IPR036259">
    <property type="entry name" value="MFS_trans_sf"/>
</dbReference>
<dbReference type="EMBL" id="JBHSFQ010000022">
    <property type="protein sequence ID" value="MFC4564210.1"/>
    <property type="molecule type" value="Genomic_DNA"/>
</dbReference>
<feature type="transmembrane region" description="Helical" evidence="5">
    <location>
        <begin position="128"/>
        <end position="151"/>
    </location>
</feature>
<feature type="domain" description="Major facilitator superfamily (MFS) profile" evidence="6">
    <location>
        <begin position="1"/>
        <end position="386"/>
    </location>
</feature>
<feature type="transmembrane region" description="Helical" evidence="5">
    <location>
        <begin position="346"/>
        <end position="377"/>
    </location>
</feature>
<sequence>MNWFVRVLIHGTLFHGSLATIRPVISYRALDIGLGPVWLGVFSAAFSLLPLFVAIPIGRWVDLHDERPAYLTGSVLVTASAVGLTFAYTPWAIMLCAAAAGVGLILSMVAAQAMIANRSPRSTFDSRFGLFALAGSMGQLLGPLLLSGLAATEPASLTATAFIGTAIAAALSLVALIGMPAPERRQRASADGTPPRRQRVVDVLREPGIIPAILASLMVLAAIDVTIVYLPAFGEERGISAATVSLLLAVRAAASVVSRAFLGMAVARAGRHAVLFASLVLSAVCVASLSIPMPVWGLAVALAVAGLGLGIGQPLTMAWVADAAAPEARGTAMALRMSGNHLGQTILPLAAGAVAGGLGVTAIFATFGAGLAATAAAMRRPRPRAR</sequence>
<feature type="transmembrane region" description="Helical" evidence="5">
    <location>
        <begin position="69"/>
        <end position="86"/>
    </location>
</feature>
<keyword evidence="2 5" id="KW-0812">Transmembrane</keyword>
<name>A0ABV9E1X3_9ACTN</name>
<dbReference type="PROSITE" id="PS50850">
    <property type="entry name" value="MFS"/>
    <property type="match status" value="1"/>
</dbReference>
<dbReference type="Pfam" id="PF07690">
    <property type="entry name" value="MFS_1"/>
    <property type="match status" value="1"/>
</dbReference>
<evidence type="ECO:0000256" key="1">
    <source>
        <dbReference type="ARBA" id="ARBA00004651"/>
    </source>
</evidence>